<proteinExistence type="predicted"/>
<dbReference type="Proteomes" id="UP001596150">
    <property type="component" value="Unassembled WGS sequence"/>
</dbReference>
<evidence type="ECO:0000313" key="2">
    <source>
        <dbReference type="EMBL" id="MFC5519014.1"/>
    </source>
</evidence>
<organism evidence="2 3">
    <name type="scientific">Kaistia terrae</name>
    <dbReference type="NCBI Taxonomy" id="537017"/>
    <lineage>
        <taxon>Bacteria</taxon>
        <taxon>Pseudomonadati</taxon>
        <taxon>Pseudomonadota</taxon>
        <taxon>Alphaproteobacteria</taxon>
        <taxon>Hyphomicrobiales</taxon>
        <taxon>Kaistiaceae</taxon>
        <taxon>Kaistia</taxon>
    </lineage>
</organism>
<accession>A0ABW0Q2B2</accession>
<evidence type="ECO:0000256" key="1">
    <source>
        <dbReference type="SAM" id="Phobius"/>
    </source>
</evidence>
<dbReference type="EMBL" id="JBHSML010000031">
    <property type="protein sequence ID" value="MFC5519014.1"/>
    <property type="molecule type" value="Genomic_DNA"/>
</dbReference>
<name>A0ABW0Q2B2_9HYPH</name>
<reference evidence="3" key="1">
    <citation type="journal article" date="2019" name="Int. J. Syst. Evol. Microbiol.">
        <title>The Global Catalogue of Microorganisms (GCM) 10K type strain sequencing project: providing services to taxonomists for standard genome sequencing and annotation.</title>
        <authorList>
            <consortium name="The Broad Institute Genomics Platform"/>
            <consortium name="The Broad Institute Genome Sequencing Center for Infectious Disease"/>
            <person name="Wu L."/>
            <person name="Ma J."/>
        </authorList>
    </citation>
    <scope>NUCLEOTIDE SEQUENCE [LARGE SCALE GENOMIC DNA]</scope>
    <source>
        <strain evidence="3">KACC 12633</strain>
    </source>
</reference>
<feature type="transmembrane region" description="Helical" evidence="1">
    <location>
        <begin position="12"/>
        <end position="30"/>
    </location>
</feature>
<evidence type="ECO:0000313" key="3">
    <source>
        <dbReference type="Proteomes" id="UP001596150"/>
    </source>
</evidence>
<protein>
    <recommendedName>
        <fullName evidence="4">I-spanin</fullName>
    </recommendedName>
</protein>
<sequence>MIAALLSPLGRWIGGALFVLAFLAGTYALGNRHGTQRNEAKWQAASAAEITRQANVRAKALDEAVARELARAAENEQLEQKVLDYEAYLANRPAPAGCILDRDDIDRLRKLQPPGSP</sequence>
<keyword evidence="1" id="KW-0472">Membrane</keyword>
<keyword evidence="3" id="KW-1185">Reference proteome</keyword>
<keyword evidence="1" id="KW-0812">Transmembrane</keyword>
<evidence type="ECO:0008006" key="4">
    <source>
        <dbReference type="Google" id="ProtNLM"/>
    </source>
</evidence>
<gene>
    <name evidence="2" type="ORF">ACFPP9_24840</name>
</gene>
<dbReference type="RefSeq" id="WP_266346305.1">
    <property type="nucleotide sequence ID" value="NZ_JAPKNH010000015.1"/>
</dbReference>
<comment type="caution">
    <text evidence="2">The sequence shown here is derived from an EMBL/GenBank/DDBJ whole genome shotgun (WGS) entry which is preliminary data.</text>
</comment>
<keyword evidence="1" id="KW-1133">Transmembrane helix</keyword>